<keyword evidence="1" id="KW-0040">ANK repeat</keyword>
<name>A0A7S2V6M8_9STRA</name>
<proteinExistence type="predicted"/>
<dbReference type="Pfam" id="PF13637">
    <property type="entry name" value="Ank_4"/>
    <property type="match status" value="1"/>
</dbReference>
<dbReference type="EMBL" id="HBHR01024154">
    <property type="protein sequence ID" value="CAD9875588.1"/>
    <property type="molecule type" value="Transcribed_RNA"/>
</dbReference>
<evidence type="ECO:0000313" key="2">
    <source>
        <dbReference type="EMBL" id="CAD9875588.1"/>
    </source>
</evidence>
<protein>
    <submittedName>
        <fullName evidence="2">Uncharacterized protein</fullName>
    </submittedName>
</protein>
<dbReference type="InterPro" id="IPR002110">
    <property type="entry name" value="Ankyrin_rpt"/>
</dbReference>
<reference evidence="2" key="1">
    <citation type="submission" date="2021-01" db="EMBL/GenBank/DDBJ databases">
        <authorList>
            <person name="Corre E."/>
            <person name="Pelletier E."/>
            <person name="Niang G."/>
            <person name="Scheremetjew M."/>
            <person name="Finn R."/>
            <person name="Kale V."/>
            <person name="Holt S."/>
            <person name="Cochrane G."/>
            <person name="Meng A."/>
            <person name="Brown T."/>
            <person name="Cohen L."/>
        </authorList>
    </citation>
    <scope>NUCLEOTIDE SEQUENCE</scope>
    <source>
        <strain evidence="2">CCMP1661</strain>
    </source>
</reference>
<dbReference type="InterPro" id="IPR036770">
    <property type="entry name" value="Ankyrin_rpt-contain_sf"/>
</dbReference>
<dbReference type="PROSITE" id="PS50297">
    <property type="entry name" value="ANK_REP_REGION"/>
    <property type="match status" value="1"/>
</dbReference>
<dbReference type="Gene3D" id="1.25.40.20">
    <property type="entry name" value="Ankyrin repeat-containing domain"/>
    <property type="match status" value="1"/>
</dbReference>
<sequence>MDARTLPKDIHFAAVMGDIDFIRQYYHYGADINVTDAIGDSPLHKACQAGHIDVITFLINEACASIDVANRRGLFPQEVIPPSMDRAKRTEIQRIFICAGQRSPPRRSSIPKTGSSPKLFRSVFSIEAKSKGIQELLTLGGVKFVGKMSKSQNHAEHITDGRVQSALYTVGEDEFNDNKIVLDEGLNSQFRPNNTLHARNGRSSEEIQTRASHNPWLFDRDSQDILRDQALFKKHVEEREKEKNTCTCSLLGCWKPFF</sequence>
<dbReference type="PROSITE" id="PS50088">
    <property type="entry name" value="ANK_REPEAT"/>
    <property type="match status" value="2"/>
</dbReference>
<dbReference type="SUPFAM" id="SSF48403">
    <property type="entry name" value="Ankyrin repeat"/>
    <property type="match status" value="1"/>
</dbReference>
<gene>
    <name evidence="2" type="ORF">FJAP1339_LOCUS12427</name>
</gene>
<feature type="repeat" description="ANK" evidence="1">
    <location>
        <begin position="38"/>
        <end position="71"/>
    </location>
</feature>
<dbReference type="SMART" id="SM00248">
    <property type="entry name" value="ANK"/>
    <property type="match status" value="2"/>
</dbReference>
<accession>A0A7S2V6M8</accession>
<evidence type="ECO:0000256" key="1">
    <source>
        <dbReference type="PROSITE-ProRule" id="PRU00023"/>
    </source>
</evidence>
<dbReference type="AlphaFoldDB" id="A0A7S2V6M8"/>
<organism evidence="2">
    <name type="scientific">Fibrocapsa japonica</name>
    <dbReference type="NCBI Taxonomy" id="94617"/>
    <lineage>
        <taxon>Eukaryota</taxon>
        <taxon>Sar</taxon>
        <taxon>Stramenopiles</taxon>
        <taxon>Ochrophyta</taxon>
        <taxon>Raphidophyceae</taxon>
        <taxon>Chattonellales</taxon>
        <taxon>Chattonellaceae</taxon>
        <taxon>Fibrocapsa</taxon>
    </lineage>
</organism>
<feature type="repeat" description="ANK" evidence="1">
    <location>
        <begin position="10"/>
        <end position="37"/>
    </location>
</feature>